<dbReference type="OrthoDB" id="384378at2"/>
<dbReference type="Proteomes" id="UP000181997">
    <property type="component" value="Unassembled WGS sequence"/>
</dbReference>
<dbReference type="Gene3D" id="2.40.320.10">
    <property type="entry name" value="Hypothetical Protein Pfu-838710-001"/>
    <property type="match status" value="1"/>
</dbReference>
<dbReference type="PROSITE" id="PS51707">
    <property type="entry name" value="CYTH"/>
    <property type="match status" value="1"/>
</dbReference>
<organism evidence="2 3">
    <name type="scientific">[Bacillus] enclensis</name>
    <dbReference type="NCBI Taxonomy" id="1402860"/>
    <lineage>
        <taxon>Bacteria</taxon>
        <taxon>Bacillati</taxon>
        <taxon>Bacillota</taxon>
        <taxon>Bacilli</taxon>
        <taxon>Bacillales</taxon>
        <taxon>Bacillaceae</taxon>
        <taxon>Rossellomorea</taxon>
    </lineage>
</organism>
<evidence type="ECO:0000259" key="1">
    <source>
        <dbReference type="PROSITE" id="PS51707"/>
    </source>
</evidence>
<dbReference type="InterPro" id="IPR033469">
    <property type="entry name" value="CYTH-like_dom_sf"/>
</dbReference>
<keyword evidence="3" id="KW-1185">Reference proteome</keyword>
<gene>
    <name evidence="2" type="ORF">GA0061094_3330</name>
</gene>
<dbReference type="PANTHER" id="PTHR34948">
    <property type="entry name" value="OS08G0299200 PROTEIN"/>
    <property type="match status" value="1"/>
</dbReference>
<dbReference type="RefSeq" id="WP_058299313.1">
    <property type="nucleotide sequence ID" value="NZ_FMAU01000004.1"/>
</dbReference>
<dbReference type="AlphaFoldDB" id="A0A0V8HCQ4"/>
<dbReference type="Pfam" id="PF01928">
    <property type="entry name" value="CYTH"/>
    <property type="match status" value="1"/>
</dbReference>
<reference evidence="3" key="1">
    <citation type="submission" date="2016-08" db="EMBL/GenBank/DDBJ databases">
        <authorList>
            <person name="Varghese N."/>
            <person name="Submissions Spin"/>
        </authorList>
    </citation>
    <scope>NUCLEOTIDE SEQUENCE [LARGE SCALE GENOMIC DNA]</scope>
    <source>
        <strain evidence="3">SGD-1123</strain>
    </source>
</reference>
<protein>
    <submittedName>
        <fullName evidence="2">Uncharacterized protein YjbK</fullName>
    </submittedName>
</protein>
<dbReference type="InterPro" id="IPR023577">
    <property type="entry name" value="CYTH_domain"/>
</dbReference>
<dbReference type="PANTHER" id="PTHR34948:SF2">
    <property type="entry name" value="TRIPHOSPHATE TUNNEL METALLOENZYME 3"/>
    <property type="match status" value="1"/>
</dbReference>
<name>A0A0V8HCQ4_9BACI</name>
<sequence length="209" mass="24213">MIEQEREIKLLLSEDSYVKVLNRFDKAKQINQINYYFDTPGYRLSKTGSTLRVREYNGKYTLTLKIRNSIDQNQKVLSDELSVSLTPSEASDLLNKKKDLATYFGGSNNEEIKEFLASTQVSETLNRAIYIGKLSNQRIQVTTDNNRLIDLDKTTFPDNHVEYELEIENLSEKDEIECVAIINELNIEYKVSTESKYSRFIKALETIPF</sequence>
<accession>A0A0V8HCQ4</accession>
<dbReference type="SMART" id="SM01118">
    <property type="entry name" value="CYTH"/>
    <property type="match status" value="1"/>
</dbReference>
<proteinExistence type="predicted"/>
<evidence type="ECO:0000313" key="2">
    <source>
        <dbReference type="EMBL" id="SCC23667.1"/>
    </source>
</evidence>
<dbReference type="SUPFAM" id="SSF55154">
    <property type="entry name" value="CYTH-like phosphatases"/>
    <property type="match status" value="1"/>
</dbReference>
<evidence type="ECO:0000313" key="3">
    <source>
        <dbReference type="Proteomes" id="UP000181997"/>
    </source>
</evidence>
<feature type="domain" description="CYTH" evidence="1">
    <location>
        <begin position="3"/>
        <end position="203"/>
    </location>
</feature>
<dbReference type="EMBL" id="FMAU01000004">
    <property type="protein sequence ID" value="SCC23667.1"/>
    <property type="molecule type" value="Genomic_DNA"/>
</dbReference>